<keyword evidence="4" id="KW-1185">Reference proteome</keyword>
<evidence type="ECO:0000256" key="1">
    <source>
        <dbReference type="SAM" id="MobiDB-lite"/>
    </source>
</evidence>
<evidence type="ECO:0000313" key="4">
    <source>
        <dbReference type="Proteomes" id="UP000199569"/>
    </source>
</evidence>
<proteinExistence type="predicted"/>
<feature type="region of interest" description="Disordered" evidence="1">
    <location>
        <begin position="185"/>
        <end position="210"/>
    </location>
</feature>
<name>A0A1G5JJN9_9HYPH</name>
<dbReference type="Gene3D" id="2.160.20.20">
    <property type="match status" value="1"/>
</dbReference>
<dbReference type="InterPro" id="IPR005546">
    <property type="entry name" value="Autotransporte_beta"/>
</dbReference>
<dbReference type="EMBL" id="FMVJ01000007">
    <property type="protein sequence ID" value="SCY88111.1"/>
    <property type="molecule type" value="Genomic_DNA"/>
</dbReference>
<protein>
    <submittedName>
        <fullName evidence="3">Uncharacterized conserved protein, contains a C-terminal beta-barrel porin domain</fullName>
    </submittedName>
</protein>
<dbReference type="PROSITE" id="PS51208">
    <property type="entry name" value="AUTOTRANSPORTER"/>
    <property type="match status" value="1"/>
</dbReference>
<dbReference type="InterPro" id="IPR011050">
    <property type="entry name" value="Pectin_lyase_fold/virulence"/>
</dbReference>
<evidence type="ECO:0000313" key="3">
    <source>
        <dbReference type="EMBL" id="SCY88111.1"/>
    </source>
</evidence>
<dbReference type="SMART" id="SM00869">
    <property type="entry name" value="Autotransporter"/>
    <property type="match status" value="1"/>
</dbReference>
<evidence type="ECO:0000259" key="2">
    <source>
        <dbReference type="PROSITE" id="PS51208"/>
    </source>
</evidence>
<sequence>MCCINAVATAFNRFGHSKTTTSFTHLVRLVLFSSVSSIIFTETGYAACVQTGNDVVCSGSSVSNAKPLAQVIGGGSILNEGDAVVNGDTYSGLLGRGDTITITNKGTMTTDGNSTDALEIVGNDGIMINEGQVRTSGASAEAMRAEGHRNVLTNNGIIHTGSGASAFGMFAKGNGNILISSGSIQTEGSGSEGMRADGDGNSVTNRGSIRTSGSVGNAMRAYGSNNTIINSGSVTTFGIEARGLKVGLGTNNLIINRGTIRTSETDAYGIWVYSKAGETTTIINEVGGVIESGKAQTFRFDDGDERIENFGRISNLSGGAAAELGAGNDTFLIGATSNITGFVDAGAGVDTFTLGGAVNASFDSALIGAAAQYRNFENYEKVGTSTWTVTGTNDSTMPWHVREGGLMVTGTMRGSSMIVYDGATLGGSGTIGGIDARSGSTLSPGMNGIGSLAVTGNVLIANGTIYKIDLNASQESDRIVADGTARVQGGTVQVNALPGNYIPGSRWTILTAKGGVTGQFSDVTTNLAFFSPVLSKDGNNIYLVLMRRERPLPNNRPAPRPFDTVTEDELPFVLDQTSGAPIVSAMGTILVHDDLFRSAVLCRLRCSEGIPNLVASEFVTAGYAVDLPGQAANTTRIPVSVPQTTHDWTMWAKAIGSWGSTDATPTSYALERSTAGLVFGVDSGFGTPYRLGIAAGYFSTDLDFAALASGGNVESMHIGVYGSAAFGALNLRGGVAYAHHEVDMVRDIRFTGFSGTNRSDSSVDSIQAFGEVGYEIMLSDRVMLEPFAGLAHVHVAGRGVWEEGSELAVTGDVHSFDTTYSTLGARLVATMPTSAGAITFKGLLGWRHAFGDIVPKATFSYVGDGRPFPVTGAPIDRDSLVVEAGLNWEVAKNVTLNVSYSGTMGRRDQEHTVRGGLNIRF</sequence>
<organism evidence="3 4">
    <name type="scientific">Microvirga guangxiensis</name>
    <dbReference type="NCBI Taxonomy" id="549386"/>
    <lineage>
        <taxon>Bacteria</taxon>
        <taxon>Pseudomonadati</taxon>
        <taxon>Pseudomonadota</taxon>
        <taxon>Alphaproteobacteria</taxon>
        <taxon>Hyphomicrobiales</taxon>
        <taxon>Methylobacteriaceae</taxon>
        <taxon>Microvirga</taxon>
    </lineage>
</organism>
<gene>
    <name evidence="3" type="ORF">SAMN02927923_02669</name>
</gene>
<reference evidence="3 4" key="1">
    <citation type="submission" date="2016-10" db="EMBL/GenBank/DDBJ databases">
        <authorList>
            <person name="de Groot N.N."/>
        </authorList>
    </citation>
    <scope>NUCLEOTIDE SEQUENCE [LARGE SCALE GENOMIC DNA]</scope>
    <source>
        <strain evidence="3 4">CGMCC 1.7666</strain>
    </source>
</reference>
<dbReference type="OrthoDB" id="7195851at2"/>
<dbReference type="Pfam" id="PF03797">
    <property type="entry name" value="Autotransporter"/>
    <property type="match status" value="1"/>
</dbReference>
<accession>A0A1G5JJN9</accession>
<dbReference type="SUPFAM" id="SSF51126">
    <property type="entry name" value="Pectin lyase-like"/>
    <property type="match status" value="1"/>
</dbReference>
<dbReference type="Proteomes" id="UP000199569">
    <property type="component" value="Unassembled WGS sequence"/>
</dbReference>
<dbReference type="AlphaFoldDB" id="A0A1G5JJN9"/>
<feature type="domain" description="Autotransporter" evidence="2">
    <location>
        <begin position="643"/>
        <end position="921"/>
    </location>
</feature>
<feature type="compositionally biased region" description="Polar residues" evidence="1">
    <location>
        <begin position="201"/>
        <end position="210"/>
    </location>
</feature>
<dbReference type="Gene3D" id="2.40.128.130">
    <property type="entry name" value="Autotransporter beta-domain"/>
    <property type="match status" value="1"/>
</dbReference>
<dbReference type="STRING" id="549386.SAMN02927923_02669"/>
<dbReference type="InterPro" id="IPR036709">
    <property type="entry name" value="Autotransporte_beta_dom_sf"/>
</dbReference>
<dbReference type="SUPFAM" id="SSF103515">
    <property type="entry name" value="Autotransporter"/>
    <property type="match status" value="1"/>
</dbReference>
<dbReference type="InterPro" id="IPR012332">
    <property type="entry name" value="Autotransporter_pectin_lyase_C"/>
</dbReference>